<evidence type="ECO:0000259" key="3">
    <source>
        <dbReference type="Pfam" id="PF01557"/>
    </source>
</evidence>
<dbReference type="GO" id="GO:0018773">
    <property type="term" value="F:acetylpyruvate hydrolase activity"/>
    <property type="evidence" value="ECO:0007669"/>
    <property type="project" value="TreeGrafter"/>
</dbReference>
<evidence type="ECO:0000313" key="4">
    <source>
        <dbReference type="EMBL" id="RKQ14756.1"/>
    </source>
</evidence>
<dbReference type="RefSeq" id="WP_121132081.1">
    <property type="nucleotide sequence ID" value="NZ_JBHUFK010000003.1"/>
</dbReference>
<comment type="caution">
    <text evidence="4">The sequence shown here is derived from an EMBL/GenBank/DDBJ whole genome shotgun (WGS) entry which is preliminary data.</text>
</comment>
<organism evidence="4 5">
    <name type="scientific">Oceanobacillus bengalensis</name>
    <dbReference type="NCBI Taxonomy" id="1435466"/>
    <lineage>
        <taxon>Bacteria</taxon>
        <taxon>Bacillati</taxon>
        <taxon>Bacillota</taxon>
        <taxon>Bacilli</taxon>
        <taxon>Bacillales</taxon>
        <taxon>Bacillaceae</taxon>
        <taxon>Oceanobacillus</taxon>
    </lineage>
</organism>
<dbReference type="PANTHER" id="PTHR11820">
    <property type="entry name" value="ACYLPYRUVASE"/>
    <property type="match status" value="1"/>
</dbReference>
<protein>
    <submittedName>
        <fullName evidence="4">FAA hydrolase family protein</fullName>
    </submittedName>
</protein>
<accession>A0A494YYH2</accession>
<keyword evidence="2" id="KW-0479">Metal-binding</keyword>
<name>A0A494YYH2_9BACI</name>
<sequence length="207" mass="23202">MEIKNIFCIGRNYKDHALELGNDVPDTPMVFSKPTHALVKGDGSVISYPNDQGDIHHELELVLYIGNDVEEGFKVDDVVTNMALGIDFTLRDVQSVQKKKGHPWLIAKGFKNSAVITDFWDFPGVETCKETDFSLLCNEETVQHGNIQSVIFDFQTILEYIHEKFGLGKGDIIYTGTPEGVQAITDKDEYVLKWGNEVKGSFTVSKI</sequence>
<gene>
    <name evidence="4" type="ORF">D8M05_11955</name>
</gene>
<dbReference type="Gene3D" id="3.90.850.10">
    <property type="entry name" value="Fumarylacetoacetase-like, C-terminal domain"/>
    <property type="match status" value="1"/>
</dbReference>
<evidence type="ECO:0000256" key="2">
    <source>
        <dbReference type="ARBA" id="ARBA00022723"/>
    </source>
</evidence>
<keyword evidence="5" id="KW-1185">Reference proteome</keyword>
<comment type="similarity">
    <text evidence="1">Belongs to the FAH family.</text>
</comment>
<dbReference type="OrthoDB" id="9805307at2"/>
<dbReference type="GO" id="GO:0046872">
    <property type="term" value="F:metal ion binding"/>
    <property type="evidence" value="ECO:0007669"/>
    <property type="project" value="UniProtKB-KW"/>
</dbReference>
<reference evidence="4 5" key="1">
    <citation type="journal article" date="2015" name="Antonie Van Leeuwenhoek">
        <title>Oceanobacillus bengalensis sp. nov., a bacterium isolated from seawater of the Bay of Bengal.</title>
        <authorList>
            <person name="Yongchang O."/>
            <person name="Xiang W."/>
            <person name="Wang G."/>
        </authorList>
    </citation>
    <scope>NUCLEOTIDE SEQUENCE [LARGE SCALE GENOMIC DNA]</scope>
    <source>
        <strain evidence="4 5">MCCC 1K00260</strain>
    </source>
</reference>
<dbReference type="InterPro" id="IPR036663">
    <property type="entry name" value="Fumarylacetoacetase_C_sf"/>
</dbReference>
<dbReference type="Pfam" id="PF01557">
    <property type="entry name" value="FAA_hydrolase"/>
    <property type="match status" value="1"/>
</dbReference>
<dbReference type="SUPFAM" id="SSF56529">
    <property type="entry name" value="FAH"/>
    <property type="match status" value="1"/>
</dbReference>
<dbReference type="PANTHER" id="PTHR11820:SF7">
    <property type="entry name" value="ACYLPYRUVASE FAHD1, MITOCHONDRIAL"/>
    <property type="match status" value="1"/>
</dbReference>
<keyword evidence="4" id="KW-0378">Hydrolase</keyword>
<proteinExistence type="inferred from homology"/>
<dbReference type="EMBL" id="RBZO01000018">
    <property type="protein sequence ID" value="RKQ14756.1"/>
    <property type="molecule type" value="Genomic_DNA"/>
</dbReference>
<evidence type="ECO:0000313" key="5">
    <source>
        <dbReference type="Proteomes" id="UP000281813"/>
    </source>
</evidence>
<feature type="domain" description="Fumarylacetoacetase-like C-terminal" evidence="3">
    <location>
        <begin position="6"/>
        <end position="199"/>
    </location>
</feature>
<dbReference type="AlphaFoldDB" id="A0A494YYH2"/>
<dbReference type="InterPro" id="IPR011234">
    <property type="entry name" value="Fumarylacetoacetase-like_C"/>
</dbReference>
<dbReference type="Proteomes" id="UP000281813">
    <property type="component" value="Unassembled WGS sequence"/>
</dbReference>
<evidence type="ECO:0000256" key="1">
    <source>
        <dbReference type="ARBA" id="ARBA00010211"/>
    </source>
</evidence>